<dbReference type="EMBL" id="SLWL01000002">
    <property type="protein sequence ID" value="TCO15223.1"/>
    <property type="molecule type" value="Genomic_DNA"/>
</dbReference>
<protein>
    <recommendedName>
        <fullName evidence="2">Tail sheath protein subtilisin-like domain-containing protein</fullName>
    </recommendedName>
</protein>
<dbReference type="AlphaFoldDB" id="A0A4R2GWM4"/>
<comment type="similarity">
    <text evidence="1">Belongs to the myoviridae tail sheath protein family.</text>
</comment>
<dbReference type="PANTHER" id="PTHR35861:SF1">
    <property type="entry name" value="PHAGE TAIL SHEATH PROTEIN"/>
    <property type="match status" value="1"/>
</dbReference>
<feature type="domain" description="Tail sheath protein subtilisin-like" evidence="2">
    <location>
        <begin position="149"/>
        <end position="302"/>
    </location>
</feature>
<dbReference type="InterPro" id="IPR035089">
    <property type="entry name" value="Phage_sheath_subtilisin"/>
</dbReference>
<evidence type="ECO:0000313" key="3">
    <source>
        <dbReference type="EMBL" id="TCO15223.1"/>
    </source>
</evidence>
<evidence type="ECO:0000313" key="4">
    <source>
        <dbReference type="Proteomes" id="UP000294881"/>
    </source>
</evidence>
<dbReference type="Pfam" id="PF04984">
    <property type="entry name" value="Phage_sheath_1"/>
    <property type="match status" value="1"/>
</dbReference>
<evidence type="ECO:0000256" key="1">
    <source>
        <dbReference type="ARBA" id="ARBA00008005"/>
    </source>
</evidence>
<comment type="caution">
    <text evidence="3">The sequence shown here is derived from an EMBL/GenBank/DDBJ whole genome shotgun (WGS) entry which is preliminary data.</text>
</comment>
<reference evidence="3 4" key="1">
    <citation type="submission" date="2019-03" db="EMBL/GenBank/DDBJ databases">
        <title>Genomic Encyclopedia of Type Strains, Phase IV (KMG-IV): sequencing the most valuable type-strain genomes for metagenomic binning, comparative biology and taxonomic classification.</title>
        <authorList>
            <person name="Goeker M."/>
        </authorList>
    </citation>
    <scope>NUCLEOTIDE SEQUENCE [LARGE SCALE GENOMIC DNA]</scope>
    <source>
        <strain evidence="3 4">DSM 22958</strain>
    </source>
</reference>
<evidence type="ECO:0000259" key="2">
    <source>
        <dbReference type="Pfam" id="PF04984"/>
    </source>
</evidence>
<dbReference type="RefSeq" id="WP_132003401.1">
    <property type="nucleotide sequence ID" value="NZ_JBHUNN010000002.1"/>
</dbReference>
<proteinExistence type="inferred from homology"/>
<sequence length="428" mass="46850">MAGENYHHGPEIIRIADEGGVVTDQKMAVTWVQGAAPIHLVHEDAEARKAYINQPIIIRRREQIAELLGPATEGYSLPEALNAMFNKDKGQGVGTIVVNNVFDPDVHKEGTDPDPTKIAAADMVGAISPAGKRSGFEVAYTCYNRFGFFPRRIIAPRFTELTGVRQKMLEVANNVKGHAVCDLTPGLTVQGAVEARGATQPFATSSDRMVYCYPQLSALDPVTAEQALQPYSQHFAGVWNQVVSDEGPQASPSNRLMTDVSGTETDIVYMPGRYDTDTNLLNEKGIVTTMTTYAEGIRTWGASSSAWPTVHNTEAWLHAQTVLDAIDDAVLFYMLPYTDKGAIPTRLGLIEERVNKYLASKSRADDVSAWLYGGTFYFDRKKTTAESIVGNGQVFWKLERQPVGIMHRATIEASTNLDFVTTALGLTA</sequence>
<gene>
    <name evidence="3" type="ORF">EV666_102201</name>
</gene>
<accession>A0A4R2GWM4</accession>
<keyword evidence="4" id="KW-1185">Reference proteome</keyword>
<dbReference type="Proteomes" id="UP000294881">
    <property type="component" value="Unassembled WGS sequence"/>
</dbReference>
<organism evidence="3 4">
    <name type="scientific">Camelimonas lactis</name>
    <dbReference type="NCBI Taxonomy" id="659006"/>
    <lineage>
        <taxon>Bacteria</taxon>
        <taxon>Pseudomonadati</taxon>
        <taxon>Pseudomonadota</taxon>
        <taxon>Alphaproteobacteria</taxon>
        <taxon>Hyphomicrobiales</taxon>
        <taxon>Chelatococcaceae</taxon>
        <taxon>Camelimonas</taxon>
    </lineage>
</organism>
<dbReference type="PANTHER" id="PTHR35861">
    <property type="match status" value="1"/>
</dbReference>
<name>A0A4R2GWM4_9HYPH</name>
<dbReference type="InterPro" id="IPR052042">
    <property type="entry name" value="Tail_sheath_structural"/>
</dbReference>
<dbReference type="OrthoDB" id="9767864at2"/>